<accession>A0ACB8UIX9</accession>
<feature type="non-terminal residue" evidence="1">
    <location>
        <position position="1"/>
    </location>
</feature>
<keyword evidence="2" id="KW-1185">Reference proteome</keyword>
<evidence type="ECO:0000313" key="1">
    <source>
        <dbReference type="EMBL" id="KAI0094223.1"/>
    </source>
</evidence>
<sequence>IGDFYRGCQHFHGRFYTGKILDCMMSTCKTSANHKHKTARACSCPAVITDLRRVQNLIHAPYEGCTYLSR</sequence>
<proteinExistence type="predicted"/>
<organism evidence="1 2">
    <name type="scientific">Irpex rosettiformis</name>
    <dbReference type="NCBI Taxonomy" id="378272"/>
    <lineage>
        <taxon>Eukaryota</taxon>
        <taxon>Fungi</taxon>
        <taxon>Dikarya</taxon>
        <taxon>Basidiomycota</taxon>
        <taxon>Agaricomycotina</taxon>
        <taxon>Agaricomycetes</taxon>
        <taxon>Polyporales</taxon>
        <taxon>Irpicaceae</taxon>
        <taxon>Irpex</taxon>
    </lineage>
</organism>
<dbReference type="EMBL" id="MU274900">
    <property type="protein sequence ID" value="KAI0094223.1"/>
    <property type="molecule type" value="Genomic_DNA"/>
</dbReference>
<reference evidence="1" key="1">
    <citation type="journal article" date="2021" name="Environ. Microbiol.">
        <title>Gene family expansions and transcriptome signatures uncover fungal adaptations to wood decay.</title>
        <authorList>
            <person name="Hage H."/>
            <person name="Miyauchi S."/>
            <person name="Viragh M."/>
            <person name="Drula E."/>
            <person name="Min B."/>
            <person name="Chaduli D."/>
            <person name="Navarro D."/>
            <person name="Favel A."/>
            <person name="Norest M."/>
            <person name="Lesage-Meessen L."/>
            <person name="Balint B."/>
            <person name="Merenyi Z."/>
            <person name="de Eugenio L."/>
            <person name="Morin E."/>
            <person name="Martinez A.T."/>
            <person name="Baldrian P."/>
            <person name="Stursova M."/>
            <person name="Martinez M.J."/>
            <person name="Novotny C."/>
            <person name="Magnuson J.K."/>
            <person name="Spatafora J.W."/>
            <person name="Maurice S."/>
            <person name="Pangilinan J."/>
            <person name="Andreopoulos W."/>
            <person name="LaButti K."/>
            <person name="Hundley H."/>
            <person name="Na H."/>
            <person name="Kuo A."/>
            <person name="Barry K."/>
            <person name="Lipzen A."/>
            <person name="Henrissat B."/>
            <person name="Riley R."/>
            <person name="Ahrendt S."/>
            <person name="Nagy L.G."/>
            <person name="Grigoriev I.V."/>
            <person name="Martin F."/>
            <person name="Rosso M.N."/>
        </authorList>
    </citation>
    <scope>NUCLEOTIDE SEQUENCE</scope>
    <source>
        <strain evidence="1">CBS 384.51</strain>
    </source>
</reference>
<gene>
    <name evidence="1" type="ORF">BDY19DRAFT_879853</name>
</gene>
<name>A0ACB8UIX9_9APHY</name>
<dbReference type="Proteomes" id="UP001055072">
    <property type="component" value="Unassembled WGS sequence"/>
</dbReference>
<comment type="caution">
    <text evidence="1">The sequence shown here is derived from an EMBL/GenBank/DDBJ whole genome shotgun (WGS) entry which is preliminary data.</text>
</comment>
<protein>
    <submittedName>
        <fullName evidence="1">Uncharacterized protein</fullName>
    </submittedName>
</protein>
<evidence type="ECO:0000313" key="2">
    <source>
        <dbReference type="Proteomes" id="UP001055072"/>
    </source>
</evidence>